<dbReference type="AlphaFoldDB" id="G3A245"/>
<name>G3A245_9RALS</name>
<gene>
    <name evidence="2" type="ORF">RALSY_20073</name>
</gene>
<sequence>MAIRPGKIVVAEGENMPATTNTIFVQAGNDSAAQADDGYITAIAGLSVTFSSTCGRKFSVRAFFVIGSITPRNPSCAEMTTIRRGPQQIRQHGLLTHEARAHPARHGPPAAPTD</sequence>
<evidence type="ECO:0000313" key="2">
    <source>
        <dbReference type="EMBL" id="CCA85477.1"/>
    </source>
</evidence>
<protein>
    <submittedName>
        <fullName evidence="2">Uncharacterized protein</fullName>
    </submittedName>
</protein>
<accession>G3A245</accession>
<dbReference type="EMBL" id="FR854087">
    <property type="protein sequence ID" value="CCA85477.1"/>
    <property type="molecule type" value="Genomic_DNA"/>
</dbReference>
<proteinExistence type="predicted"/>
<evidence type="ECO:0000256" key="1">
    <source>
        <dbReference type="SAM" id="MobiDB-lite"/>
    </source>
</evidence>
<reference evidence="2" key="1">
    <citation type="journal article" date="2011" name="PLoS ONE">
        <title>Ralstonia syzygii, the Blood Disease Bacterium and some Asian R. solanacearum strains form a single genomic species despite divergent lifestyles.</title>
        <authorList>
            <person name="Remenant B."/>
            <person name="de Cambiaire J.C."/>
            <person name="Cellier G."/>
            <person name="Jacobs J.M."/>
            <person name="Mangenot S."/>
            <person name="Barbe V."/>
            <person name="Lajus A."/>
            <person name="Vallenet D."/>
            <person name="Medigue C."/>
            <person name="Fegan M."/>
            <person name="Allen C."/>
            <person name="Prior P."/>
        </authorList>
    </citation>
    <scope>NUCLEOTIDE SEQUENCE</scope>
    <source>
        <strain evidence="2">R24</strain>
    </source>
</reference>
<feature type="region of interest" description="Disordered" evidence="1">
    <location>
        <begin position="94"/>
        <end position="114"/>
    </location>
</feature>
<dbReference type="RefSeq" id="WP_197333534.1">
    <property type="nucleotide sequence ID" value="NZ_CP115944.1"/>
</dbReference>
<reference evidence="2" key="2">
    <citation type="submission" date="2011-04" db="EMBL/GenBank/DDBJ databases">
        <authorList>
            <person name="Genoscope - CEA"/>
        </authorList>
    </citation>
    <scope>NUCLEOTIDE SEQUENCE</scope>
    <source>
        <strain evidence="2">R24</strain>
    </source>
</reference>
<organism evidence="2">
    <name type="scientific">Ralstonia syzygii R24</name>
    <dbReference type="NCBI Taxonomy" id="907261"/>
    <lineage>
        <taxon>Bacteria</taxon>
        <taxon>Pseudomonadati</taxon>
        <taxon>Pseudomonadota</taxon>
        <taxon>Betaproteobacteria</taxon>
        <taxon>Burkholderiales</taxon>
        <taxon>Burkholderiaceae</taxon>
        <taxon>Ralstonia</taxon>
        <taxon>Ralstonia solanacearum species complex</taxon>
    </lineage>
</organism>